<name>F8EYS4_GRAC1</name>
<evidence type="ECO:0000256" key="4">
    <source>
        <dbReference type="ARBA" id="ARBA00012670"/>
    </source>
</evidence>
<evidence type="ECO:0000256" key="3">
    <source>
        <dbReference type="ARBA" id="ARBA00011165"/>
    </source>
</evidence>
<dbReference type="InterPro" id="IPR010720">
    <property type="entry name" value="Alpha-L-AF_C"/>
</dbReference>
<dbReference type="InterPro" id="IPR013780">
    <property type="entry name" value="Glyco_hydro_b"/>
</dbReference>
<dbReference type="Pfam" id="PF06964">
    <property type="entry name" value="Alpha-L-AF_C"/>
    <property type="match status" value="1"/>
</dbReference>
<comment type="similarity">
    <text evidence="2">Belongs to the glycosyl hydrolase 51 family.</text>
</comment>
<dbReference type="HOGENOM" id="CLU_017810_1_1_12"/>
<evidence type="ECO:0000256" key="1">
    <source>
        <dbReference type="ARBA" id="ARBA00001462"/>
    </source>
</evidence>
<dbReference type="SUPFAM" id="SSF51445">
    <property type="entry name" value="(Trans)glycosidases"/>
    <property type="match status" value="1"/>
</dbReference>
<evidence type="ECO:0000313" key="10">
    <source>
        <dbReference type="Proteomes" id="UP000000503"/>
    </source>
</evidence>
<dbReference type="AlphaFoldDB" id="F8EYS4"/>
<feature type="domain" description="Alpha-L-arabinofuranosidase C-terminal" evidence="8">
    <location>
        <begin position="290"/>
        <end position="486"/>
    </location>
</feature>
<reference evidence="10" key="1">
    <citation type="journal article" date="2013" name="Stand. Genomic Sci.">
        <title>Genome sequence of the thermophilic fresh-water bacterium Spirochaeta caldaria type strain (H1(T)), reclassification of Spirochaeta caldaria, Spirochaeta stenostrepta, and Spirochaeta zuelzerae in the genus Treponema as Treponema caldaria comb. nov., Treponema stenostrepta comb. nov., and Treponema zuelzerae comb. nov., and emendation of the genus Treponema.</title>
        <authorList>
            <person name="Abt B."/>
            <person name="Goker M."/>
            <person name="Scheuner C."/>
            <person name="Han C."/>
            <person name="Lu M."/>
            <person name="Misra M."/>
            <person name="Lapidus A."/>
            <person name="Nolan M."/>
            <person name="Lucas S."/>
            <person name="Hammon N."/>
            <person name="Deshpande S."/>
            <person name="Cheng J.F."/>
            <person name="Tapia R."/>
            <person name="Goodwin L.A."/>
            <person name="Pitluck S."/>
            <person name="Liolios K."/>
            <person name="Pagani I."/>
            <person name="Ivanova N."/>
            <person name="Mavromatis K."/>
            <person name="Mikhailova N."/>
            <person name="Huntemann M."/>
            <person name="Pati A."/>
            <person name="Chen A."/>
            <person name="Palaniappan K."/>
            <person name="Land M."/>
            <person name="Hauser L."/>
            <person name="Jeffries C.D."/>
            <person name="Rohde M."/>
            <person name="Spring S."/>
            <person name="Gronow S."/>
            <person name="Detter J.C."/>
            <person name="Bristow J."/>
            <person name="Eisen J.A."/>
            <person name="Markowitz V."/>
            <person name="Hugenholtz P."/>
            <person name="Kyrpides N.C."/>
            <person name="Woyke T."/>
            <person name="Klenk H.P."/>
        </authorList>
    </citation>
    <scope>NUCLEOTIDE SEQUENCE</scope>
    <source>
        <strain evidence="10">ATCC 51460 / DSM 7334 / H1</strain>
    </source>
</reference>
<dbReference type="InterPro" id="IPR017853">
    <property type="entry name" value="GH"/>
</dbReference>
<dbReference type="KEGG" id="scd:Spica_0716"/>
<dbReference type="Gene3D" id="2.60.40.1180">
    <property type="entry name" value="Golgi alpha-mannosidase II"/>
    <property type="match status" value="1"/>
</dbReference>
<dbReference type="InterPro" id="IPR055235">
    <property type="entry name" value="ASD1_cat"/>
</dbReference>
<keyword evidence="6" id="KW-0119">Carbohydrate metabolism</keyword>
<dbReference type="eggNOG" id="COG3534">
    <property type="taxonomic scope" value="Bacteria"/>
</dbReference>
<comment type="subunit">
    <text evidence="3">Homohexamer; trimer of dimers.</text>
</comment>
<dbReference type="Pfam" id="PF22848">
    <property type="entry name" value="ASD1_dom"/>
    <property type="match status" value="1"/>
</dbReference>
<dbReference type="GO" id="GO:0046373">
    <property type="term" value="P:L-arabinose metabolic process"/>
    <property type="evidence" value="ECO:0007669"/>
    <property type="project" value="InterPro"/>
</dbReference>
<dbReference type="PANTHER" id="PTHR43576">
    <property type="entry name" value="ALPHA-L-ARABINOFURANOSIDASE C-RELATED"/>
    <property type="match status" value="1"/>
</dbReference>
<dbReference type="Proteomes" id="UP000000503">
    <property type="component" value="Chromosome"/>
</dbReference>
<evidence type="ECO:0000313" key="9">
    <source>
        <dbReference type="EMBL" id="AEJ18870.1"/>
    </source>
</evidence>
<comment type="catalytic activity">
    <reaction evidence="1">
        <text>Hydrolysis of terminal non-reducing alpha-L-arabinofuranoside residues in alpha-L-arabinosides.</text>
        <dbReference type="EC" id="3.2.1.55"/>
    </reaction>
</comment>
<evidence type="ECO:0000256" key="2">
    <source>
        <dbReference type="ARBA" id="ARBA00007186"/>
    </source>
</evidence>
<evidence type="ECO:0000256" key="6">
    <source>
        <dbReference type="ARBA" id="ARBA00023277"/>
    </source>
</evidence>
<dbReference type="GO" id="GO:0046556">
    <property type="term" value="F:alpha-L-arabinofuranosidase activity"/>
    <property type="evidence" value="ECO:0007669"/>
    <property type="project" value="UniProtKB-EC"/>
</dbReference>
<dbReference type="SMART" id="SM00813">
    <property type="entry name" value="Alpha-L-AF_C"/>
    <property type="match status" value="1"/>
</dbReference>
<keyword evidence="10" id="KW-1185">Reference proteome</keyword>
<organism evidence="9 10">
    <name type="scientific">Gracilinema caldarium (strain ATCC 51460 / DSM 7334 / H1)</name>
    <name type="common">Treponema caldarium</name>
    <dbReference type="NCBI Taxonomy" id="744872"/>
    <lineage>
        <taxon>Bacteria</taxon>
        <taxon>Pseudomonadati</taxon>
        <taxon>Spirochaetota</taxon>
        <taxon>Spirochaetia</taxon>
        <taxon>Spirochaetales</taxon>
        <taxon>Breznakiellaceae</taxon>
        <taxon>Gracilinema</taxon>
    </lineage>
</organism>
<dbReference type="PANTHER" id="PTHR43576:SF3">
    <property type="entry name" value="ALPHA-L-ARABINOFURANOSIDASE C"/>
    <property type="match status" value="1"/>
</dbReference>
<accession>F8EYS4</accession>
<gene>
    <name evidence="9" type="ordered locus">Spica_0716</name>
</gene>
<dbReference type="EC" id="3.2.1.55" evidence="4"/>
<dbReference type="Gene3D" id="3.20.20.80">
    <property type="entry name" value="Glycosidases"/>
    <property type="match status" value="1"/>
</dbReference>
<dbReference type="GO" id="GO:0000272">
    <property type="term" value="P:polysaccharide catabolic process"/>
    <property type="evidence" value="ECO:0007669"/>
    <property type="project" value="TreeGrafter"/>
</dbReference>
<proteinExistence type="inferred from homology"/>
<protein>
    <recommendedName>
        <fullName evidence="4">non-reducing end alpha-L-arabinofuranosidase</fullName>
        <ecNumber evidence="4">3.2.1.55</ecNumber>
    </recommendedName>
</protein>
<dbReference type="RefSeq" id="WP_013968182.1">
    <property type="nucleotide sequence ID" value="NC_015732.1"/>
</dbReference>
<keyword evidence="5 9" id="KW-0378">Hydrolase</keyword>
<evidence type="ECO:0000256" key="7">
    <source>
        <dbReference type="ARBA" id="ARBA00023295"/>
    </source>
</evidence>
<dbReference type="SUPFAM" id="SSF51011">
    <property type="entry name" value="Glycosyl hydrolase domain"/>
    <property type="match status" value="1"/>
</dbReference>
<keyword evidence="7 9" id="KW-0326">Glycosidase</keyword>
<dbReference type="OrthoDB" id="9758333at2"/>
<evidence type="ECO:0000259" key="8">
    <source>
        <dbReference type="SMART" id="SM00813"/>
    </source>
</evidence>
<sequence>MNKTKITLEKDFVIANVDDRLFSSFIEHLGRAVYYGIYEPEHQEADEQGFRKDVISLVRELGVKMVRYPGGNFLSGYNWTDGIGPRENRPVRLDLAWRSIEPNQVGIDEFYDWAKKTNVEVMAAVNMGTGTPKAAGEMLEYCNFPGGTYWSDLRKKNGHSEPYGIKTWCIGNEMDGPWQICHLDAVDYGKKARETAKIMKWIDDKIELVVCGSATNLLSTFPEWDRVVLEHTYEHIDYLSLHRYYENLGNDINFLASFVDMNNFIKSVYSTVEYVKSLKRSTKSVYLSFDEWNVWYQQQQTRYDWVTAPPILEDQYSLLDALVFAGMGMTLVNNADKVKIACLAQLVNVIAPIFTKNGGPAIRQTIFYPFRDISMYGRGRVLQPVVVTPSIETCYGDAPVVYVSAVENIEGNISLFCLNIGKSPVHTIELNLRSFGKMEMIFWSVLKGKDLNVRNTFENPDQIKPILKQNIDGAFDTFKLDIEPLSWNVIRFKKSKQ</sequence>
<dbReference type="EMBL" id="CP002868">
    <property type="protein sequence ID" value="AEJ18870.1"/>
    <property type="molecule type" value="Genomic_DNA"/>
</dbReference>
<evidence type="ECO:0000256" key="5">
    <source>
        <dbReference type="ARBA" id="ARBA00022801"/>
    </source>
</evidence>
<dbReference type="STRING" id="744872.Spica_0716"/>